<dbReference type="Gene3D" id="3.30.2090.10">
    <property type="entry name" value="Multidrug efflux transporter AcrB TolC docking domain, DN and DC subdomains"/>
    <property type="match status" value="2"/>
</dbReference>
<reference evidence="3 4" key="1">
    <citation type="submission" date="2020-07" db="EMBL/GenBank/DDBJ databases">
        <title>Stappia sp., F7233, whole genome shotgun sequencing project.</title>
        <authorList>
            <person name="Jiang S."/>
            <person name="Liu Z.W."/>
            <person name="Du Z.J."/>
        </authorList>
    </citation>
    <scope>NUCLEOTIDE SEQUENCE [LARGE SCALE GENOMIC DNA]</scope>
    <source>
        <strain evidence="3 4">F7233</strain>
    </source>
</reference>
<feature type="transmembrane region" description="Helical" evidence="1">
    <location>
        <begin position="952"/>
        <end position="972"/>
    </location>
</feature>
<dbReference type="GO" id="GO:0005886">
    <property type="term" value="C:plasma membrane"/>
    <property type="evidence" value="ECO:0007669"/>
    <property type="project" value="TreeGrafter"/>
</dbReference>
<comment type="caution">
    <text evidence="3">The sequence shown here is derived from an EMBL/GenBank/DDBJ whole genome shotgun (WGS) entry which is preliminary data.</text>
</comment>
<feature type="transmembrane region" description="Helical" evidence="1">
    <location>
        <begin position="358"/>
        <end position="377"/>
    </location>
</feature>
<feature type="domain" description="UBX" evidence="2">
    <location>
        <begin position="842"/>
        <end position="875"/>
    </location>
</feature>
<proteinExistence type="predicted"/>
<feature type="transmembrane region" description="Helical" evidence="1">
    <location>
        <begin position="979"/>
        <end position="999"/>
    </location>
</feature>
<dbReference type="PROSITE" id="PS50033">
    <property type="entry name" value="UBX"/>
    <property type="match status" value="1"/>
</dbReference>
<keyword evidence="1" id="KW-1133">Transmembrane helix</keyword>
<dbReference type="SUPFAM" id="SSF82866">
    <property type="entry name" value="Multidrug efflux transporter AcrB transmembrane domain"/>
    <property type="match status" value="2"/>
</dbReference>
<organism evidence="3 4">
    <name type="scientific">Stappia albiluteola</name>
    <dbReference type="NCBI Taxonomy" id="2758565"/>
    <lineage>
        <taxon>Bacteria</taxon>
        <taxon>Pseudomonadati</taxon>
        <taxon>Pseudomonadota</taxon>
        <taxon>Alphaproteobacteria</taxon>
        <taxon>Hyphomicrobiales</taxon>
        <taxon>Stappiaceae</taxon>
        <taxon>Stappia</taxon>
    </lineage>
</organism>
<accession>A0A839AK37</accession>
<dbReference type="Pfam" id="PF00873">
    <property type="entry name" value="ACR_tran"/>
    <property type="match status" value="2"/>
</dbReference>
<feature type="transmembrane region" description="Helical" evidence="1">
    <location>
        <begin position="1099"/>
        <end position="1120"/>
    </location>
</feature>
<evidence type="ECO:0000313" key="4">
    <source>
        <dbReference type="Proteomes" id="UP000541109"/>
    </source>
</evidence>
<keyword evidence="4" id="KW-1185">Reference proteome</keyword>
<feature type="transmembrane region" description="Helical" evidence="1">
    <location>
        <begin position="1005"/>
        <end position="1027"/>
    </location>
</feature>
<dbReference type="AlphaFoldDB" id="A0A839AK37"/>
<evidence type="ECO:0000313" key="3">
    <source>
        <dbReference type="EMBL" id="MBA5779388.1"/>
    </source>
</evidence>
<feature type="transmembrane region" description="Helical" evidence="1">
    <location>
        <begin position="14"/>
        <end position="33"/>
    </location>
</feature>
<dbReference type="InterPro" id="IPR001012">
    <property type="entry name" value="UBX_dom"/>
</dbReference>
<keyword evidence="1" id="KW-0472">Membrane</keyword>
<feature type="transmembrane region" description="Helical" evidence="1">
    <location>
        <begin position="498"/>
        <end position="520"/>
    </location>
</feature>
<dbReference type="Gene3D" id="1.20.1640.10">
    <property type="entry name" value="Multidrug efflux transporter AcrB transmembrane domain"/>
    <property type="match status" value="2"/>
</dbReference>
<dbReference type="Proteomes" id="UP000541109">
    <property type="component" value="Unassembled WGS sequence"/>
</dbReference>
<name>A0A839AK37_9HYPH</name>
<feature type="transmembrane region" description="Helical" evidence="1">
    <location>
        <begin position="383"/>
        <end position="406"/>
    </location>
</feature>
<dbReference type="EMBL" id="JACFXV010000067">
    <property type="protein sequence ID" value="MBA5779388.1"/>
    <property type="molecule type" value="Genomic_DNA"/>
</dbReference>
<protein>
    <submittedName>
        <fullName evidence="3">Efflux RND transporter permease subunit</fullName>
    </submittedName>
</protein>
<dbReference type="GO" id="GO:0042910">
    <property type="term" value="F:xenobiotic transmembrane transporter activity"/>
    <property type="evidence" value="ECO:0007669"/>
    <property type="project" value="TreeGrafter"/>
</dbReference>
<dbReference type="InterPro" id="IPR001036">
    <property type="entry name" value="Acrflvin-R"/>
</dbReference>
<keyword evidence="1" id="KW-0812">Transmembrane</keyword>
<dbReference type="Gene3D" id="3.30.70.1320">
    <property type="entry name" value="Multidrug efflux transporter AcrB pore domain like"/>
    <property type="match status" value="1"/>
</dbReference>
<feature type="transmembrane region" description="Helical" evidence="1">
    <location>
        <begin position="332"/>
        <end position="351"/>
    </location>
</feature>
<feature type="transmembrane region" description="Helical" evidence="1">
    <location>
        <begin position="427"/>
        <end position="448"/>
    </location>
</feature>
<dbReference type="RefSeq" id="WP_182168212.1">
    <property type="nucleotide sequence ID" value="NZ_JACFXV010000067.1"/>
</dbReference>
<evidence type="ECO:0000256" key="1">
    <source>
        <dbReference type="SAM" id="Phobius"/>
    </source>
</evidence>
<evidence type="ECO:0000259" key="2">
    <source>
        <dbReference type="PROSITE" id="PS50033"/>
    </source>
</evidence>
<dbReference type="SUPFAM" id="SSF82693">
    <property type="entry name" value="Multidrug efflux transporter AcrB pore domain, PN1, PN2, PC1 and PC2 subdomains"/>
    <property type="match status" value="2"/>
</dbReference>
<dbReference type="PANTHER" id="PTHR32063">
    <property type="match status" value="1"/>
</dbReference>
<dbReference type="Gene3D" id="3.30.70.1430">
    <property type="entry name" value="Multidrug efflux transporter AcrB pore domain"/>
    <property type="match status" value="1"/>
</dbReference>
<dbReference type="PANTHER" id="PTHR32063:SF0">
    <property type="entry name" value="SWARMING MOTILITY PROTEIN SWRC"/>
    <property type="match status" value="1"/>
</dbReference>
<dbReference type="SUPFAM" id="SSF82714">
    <property type="entry name" value="Multidrug efflux transporter AcrB TolC docking domain, DN and DC subdomains"/>
    <property type="match status" value="1"/>
</dbReference>
<feature type="transmembrane region" description="Helical" evidence="1">
    <location>
        <begin position="532"/>
        <end position="555"/>
    </location>
</feature>
<feature type="transmembrane region" description="Helical" evidence="1">
    <location>
        <begin position="609"/>
        <end position="630"/>
    </location>
</feature>
<dbReference type="InterPro" id="IPR027463">
    <property type="entry name" value="AcrB_DN_DC_subdom"/>
</dbReference>
<gene>
    <name evidence="3" type="ORF">H2509_19840</name>
</gene>
<sequence>MIAMLEGILRRPKTVFVLMVALVVAGVATYIAIPKEDSPDIDVPVFYVSIAQQGVSPEDAERLLVRPMETTLRGLDGLKEITAIASEGHAGIILEFDISFDKDEALADVRDKVDQAKSELPEEAEEPVIQETNFALLPTITVALSGDVPERTLYRHARRLKDSIESIDTVRSADLSGHREELLEVLIDTLKLESYAITQQELLDSLTRNNQLVPAGFIDGGHGRFNVKVPGLVENAEDVYSLPIKQSGEGVVTLTDVAEIRRTFKDPTGFTRVNGKPAIALKVTKRIGTNIIENNEAVRAVVADATKDWPETIKVDFMIDMSSNINETLGSLQSSILSAIFLVMVLVIAALGLKSALLVGLAIPTSFMIGFLLLGGLGMTVNIMVMFGLVLTVGMLVDGAIVVVEYADRKIHEGMEQREAYIRAAKLMFWPIVSSTATTLAAFLPMLLWPGVAGEFMSYLPIMVIIVLSASLVTAMVFLPVTGAIFASISSWTGRHAAGLLALLFATLAATIVMKAPPLAAALTPLIGADNLAGALSALAAFAFAATAILSFLALRPIVRRSRQAAARRAEEDQAQARLLSGAEAFDARKIRGATGLYVRLLKLLAGNVVGNLVVIVGVIAICGTIFIAYGSNNAGVEFFVDEEPDQAVVLVSGRGNLSSREALALVGEVEHEVLRVKGVENVVTAAFSPGGGGGPDFIGGVQDKPADVIGELQIELADYCCRRKATAIFQEIRDRTANLAGIKVEVRKIEGGPPSGKDLQLEVKSTDYGTLVATVADIRAHLNGDDTLIDVEDDRPLPGIEWQIGIDREQAGRYQAGIASVGSMVQLVTNGVLIGKYRPTDSDDEVDIRVRLPEGERTLDRFDQLRLQTPLGLVPLANFVERTPQPKVSSITRRDGLYSMMLKANVKPDSGLLADDKVTELDVWLKERSWPSNILFKFRGADEDQKESGEFLMKAMIASLFLMFIILLTQFNSFYQTFLTLSTVVMSVMGVLLGMMITGQKFSIIMTGTGIVALAGIVVNNSIVLIDTYNRFREDGIEPLDAALKTSAQRIRPIMLTTVTTIAGLIPMATQVNFDFFGRVISVGSITAIWWIQLSTAVIAGLAFSTLLTLVVIPTMLALPSVWSSTASRLARPFVARFSKSGEAIAEPAASAAEAPASGEVVALPKKSAVKVDGDKRPLPEAAE</sequence>
<dbReference type="PRINTS" id="PR00702">
    <property type="entry name" value="ACRIFLAVINRP"/>
</dbReference>
<feature type="transmembrane region" description="Helical" evidence="1">
    <location>
        <begin position="460"/>
        <end position="486"/>
    </location>
</feature>